<dbReference type="RefSeq" id="WP_080019943.1">
    <property type="nucleotide sequence ID" value="NZ_CP061840.1"/>
</dbReference>
<dbReference type="PROSITE" id="PS51367">
    <property type="entry name" value="THAUMATIN_2"/>
    <property type="match status" value="1"/>
</dbReference>
<dbReference type="InterPro" id="IPR037176">
    <property type="entry name" value="Osmotin/thaumatin-like_sf"/>
</dbReference>
<dbReference type="AlphaFoldDB" id="A0A3A6U6C3"/>
<keyword evidence="1" id="KW-1133">Transmembrane helix</keyword>
<evidence type="ECO:0000256" key="1">
    <source>
        <dbReference type="SAM" id="Phobius"/>
    </source>
</evidence>
<dbReference type="Gene3D" id="2.60.110.10">
    <property type="entry name" value="Thaumatin"/>
    <property type="match status" value="2"/>
</dbReference>
<dbReference type="InterPro" id="IPR001938">
    <property type="entry name" value="Thaumatin"/>
</dbReference>
<name>A0A3A6U6C3_LEGPN</name>
<sequence>MWLPNGNLSNRTDLIFIKIMGERTNMKYSTRIIITTILLLFALLGYAGKDPISWRVSGVFPAQSSVGQTYTVTYTFTNQLPFRLAKALIIERAASPNTEFNFNDQCSGRLLNSGESCTVVVALNPLIIGLKTLQLTIAGYSKDRVPLPQTSTLSTGQSLSPIVSFVMDGFPSQLATGSTASYKFTFTNNGPISATNLSVNVSQSLGAPNFTTTCNNTLTPNGGVCEVDGTYTVTSGSPSIQQVIASLSYTGPSGSPVTAQTFTQVVNPAAPLVGTLVPPNYLPPLMIASPPPYTVQFLFTASGTVDITNNGTITCLEGVNNCNGTINITSSSCTPQTLTNAACQMTATFTAPPATIPPAAPLTYILTATVPYSVGGNPQPDATAITSGTVLTALPTERTVTLINECDFEVWFSLNGSQLGSSPNCPTTPCPNGTSCNTSTNKCFWNNPAPNNGIYSLPALPPPANTNSVTIPVTNADPNIQWSGNISASTLCNGTTCQQAACGNNGGTTSCAPGIGFTQPATQAEITMNLTTSDSYDVEVINGFHIPISMQPIYYQGVTTIPATPDNYNCGEPGKDTAANGFGACDWSTATVPVIDQVPGNGFYWVTGGGQGCSITSANPGCPAMTLCGLDSNFNQVCGNFLGYWSADQVCGSSNVPAAVQSYFKCNQPLPTSTTPFYPSGAVLSNLMLCSVPTGFTGPRYNTCYNAYPSSSPTDIAQCCGCADWWNPAQTNNVAIGANPNTESCTQPGALQPQTNAQWNSFVQPMIQWMKRACPSAYIYPFDDKTSGFTCTNNLSGQPNSTSYIIRFCPGGITGLPAGVNEGRG</sequence>
<dbReference type="PANTHER" id="PTHR31048">
    <property type="entry name" value="OS03G0233200 PROTEIN"/>
    <property type="match status" value="1"/>
</dbReference>
<accession>A0A3A6U6C3</accession>
<dbReference type="Pfam" id="PF00314">
    <property type="entry name" value="Thaumatin"/>
    <property type="match status" value="1"/>
</dbReference>
<keyword evidence="1" id="KW-0812">Transmembrane</keyword>
<dbReference type="NCBIfam" id="NF045527">
    <property type="entry name" value="LegT"/>
    <property type="match status" value="1"/>
</dbReference>
<keyword evidence="1" id="KW-0472">Membrane</keyword>
<reference evidence="2 3" key="1">
    <citation type="submission" date="2018-08" db="EMBL/GenBank/DDBJ databases">
        <title>Genome Sequences of Legionella pneumophila subsp. pneumophila Isolates, Recovered from a Drinking Water System in a Large Builging.</title>
        <authorList>
            <person name="Gomez-Alvarez V."/>
            <person name="Boczek L."/>
            <person name="King D."/>
            <person name="Pemberton A."/>
            <person name="Pfaller S."/>
            <person name="Rodgers M."/>
            <person name="Santodomingo J."/>
            <person name="Revetta R."/>
        </authorList>
    </citation>
    <scope>NUCLEOTIDE SEQUENCE [LARGE SCALE GENOMIC DNA]</scope>
    <source>
        <strain evidence="2 3">L01C.1</strain>
    </source>
</reference>
<gene>
    <name evidence="2" type="ORF">D1H98_11345</name>
</gene>
<organism evidence="2 3">
    <name type="scientific">Legionella pneumophila subsp. pneumophila</name>
    <dbReference type="NCBI Taxonomy" id="91891"/>
    <lineage>
        <taxon>Bacteria</taxon>
        <taxon>Pseudomonadati</taxon>
        <taxon>Pseudomonadota</taxon>
        <taxon>Gammaproteobacteria</taxon>
        <taxon>Legionellales</taxon>
        <taxon>Legionellaceae</taxon>
        <taxon>Legionella</taxon>
    </lineage>
</organism>
<proteinExistence type="predicted"/>
<evidence type="ECO:0000313" key="2">
    <source>
        <dbReference type="EMBL" id="RJY29621.1"/>
    </source>
</evidence>
<comment type="caution">
    <text evidence="2">The sequence shown here is derived from an EMBL/GenBank/DDBJ whole genome shotgun (WGS) entry which is preliminary data.</text>
</comment>
<protein>
    <submittedName>
        <fullName evidence="2">Thaumatin domain-containing protein</fullName>
    </submittedName>
</protein>
<evidence type="ECO:0000313" key="3">
    <source>
        <dbReference type="Proteomes" id="UP000277145"/>
    </source>
</evidence>
<feature type="transmembrane region" description="Helical" evidence="1">
    <location>
        <begin position="28"/>
        <end position="47"/>
    </location>
</feature>
<dbReference type="SUPFAM" id="SSF49870">
    <property type="entry name" value="Osmotin, thaumatin-like protein"/>
    <property type="match status" value="2"/>
</dbReference>
<dbReference type="EMBL" id="QWDR01000002">
    <property type="protein sequence ID" value="RJY29621.1"/>
    <property type="molecule type" value="Genomic_DNA"/>
</dbReference>
<dbReference type="Proteomes" id="UP000277145">
    <property type="component" value="Unassembled WGS sequence"/>
</dbReference>